<dbReference type="Pfam" id="PF18911">
    <property type="entry name" value="PKD_4"/>
    <property type="match status" value="1"/>
</dbReference>
<name>A0ABS8ZGN8_9PSEU</name>
<dbReference type="InterPro" id="IPR000601">
    <property type="entry name" value="PKD_dom"/>
</dbReference>
<feature type="region of interest" description="Disordered" evidence="1">
    <location>
        <begin position="353"/>
        <end position="418"/>
    </location>
</feature>
<dbReference type="InterPro" id="IPR035986">
    <property type="entry name" value="PKD_dom_sf"/>
</dbReference>
<dbReference type="InterPro" id="IPR022409">
    <property type="entry name" value="PKD/Chitinase_dom"/>
</dbReference>
<dbReference type="SMART" id="SM00089">
    <property type="entry name" value="PKD"/>
    <property type="match status" value="1"/>
</dbReference>
<evidence type="ECO:0000259" key="2">
    <source>
        <dbReference type="PROSITE" id="PS50093"/>
    </source>
</evidence>
<dbReference type="Gene3D" id="2.60.40.10">
    <property type="entry name" value="Immunoglobulins"/>
    <property type="match status" value="1"/>
</dbReference>
<dbReference type="InterPro" id="IPR011044">
    <property type="entry name" value="Quino_amine_DH_bsu"/>
</dbReference>
<proteinExistence type="predicted"/>
<dbReference type="Proteomes" id="UP001521150">
    <property type="component" value="Unassembled WGS sequence"/>
</dbReference>
<reference evidence="3 4" key="1">
    <citation type="submission" date="2021-12" db="EMBL/GenBank/DDBJ databases">
        <title>Genome sequence of Kibdelosporangium philippinense ATCC 49844.</title>
        <authorList>
            <person name="Fedorov E.A."/>
            <person name="Omeragic M."/>
            <person name="Shalygina K.F."/>
            <person name="Maclea K.S."/>
        </authorList>
    </citation>
    <scope>NUCLEOTIDE SEQUENCE [LARGE SCALE GENOMIC DNA]</scope>
    <source>
        <strain evidence="3 4">ATCC 49844</strain>
    </source>
</reference>
<dbReference type="Pfam" id="PF18998">
    <property type="entry name" value="Flg_new_2"/>
    <property type="match status" value="1"/>
</dbReference>
<accession>A0ABS8ZGN8</accession>
<dbReference type="PROSITE" id="PS50093">
    <property type="entry name" value="PKD"/>
    <property type="match status" value="1"/>
</dbReference>
<organism evidence="3 4">
    <name type="scientific">Kibdelosporangium philippinense</name>
    <dbReference type="NCBI Taxonomy" id="211113"/>
    <lineage>
        <taxon>Bacteria</taxon>
        <taxon>Bacillati</taxon>
        <taxon>Actinomycetota</taxon>
        <taxon>Actinomycetes</taxon>
        <taxon>Pseudonocardiales</taxon>
        <taxon>Pseudonocardiaceae</taxon>
        <taxon>Kibdelosporangium</taxon>
    </lineage>
</organism>
<gene>
    <name evidence="3" type="ORF">LWC34_23000</name>
</gene>
<feature type="domain" description="PKD" evidence="2">
    <location>
        <begin position="405"/>
        <end position="482"/>
    </location>
</feature>
<feature type="compositionally biased region" description="Polar residues" evidence="1">
    <location>
        <begin position="380"/>
        <end position="391"/>
    </location>
</feature>
<evidence type="ECO:0000313" key="3">
    <source>
        <dbReference type="EMBL" id="MCE7005673.1"/>
    </source>
</evidence>
<dbReference type="RefSeq" id="WP_233727231.1">
    <property type="nucleotide sequence ID" value="NZ_JAJVCN010000002.1"/>
</dbReference>
<sequence length="738" mass="77068">MKTIALVGAVLAVVTTIVLLGQGNPTEKVRVLPGAAWLPSSKVGQATLLDGTTAEVVAQVPVAAGGNVLELTQQGTTGYAVDKTSGVIRRIDGATFELTPPSALLPNVTSGLTAFAGPDTLYAVDTQHGIVMPADPRTVLPIGDAQPLSAQLDANTAVVDDRGQLWIIDNATGSLKRFVGRSGLTKENVTQPGKSVLAVANGLPVIVNTASREVITVDADGEPQERIRLELRQDDAVRITGSARSDRMYIVASRGVLNICSLSEADCGRAVPLAGDLGAPVEAGDRLFVPDYSTGKVWIIDLVGARVVGQADVLGSRGKFDLLNRDGVVFFNESGGERAGVIRIDGSVQRVSKYDPKNPAKGLSGPAASKLPSGSARPGSATTSIPPRTGNTTPTSEPPPAETGVDLQIRVSKSTPRTDERITLSTQLGDTPRRVEWTFGDGTRAEGGTVDHAWADAQTYLVSVRVEMPDGRTGAGSTNVAVSDIPKARLTVTAGEGGSVASEDGNLKCPAKSTCTYDYNEGATVRLNATAAQDYQFSGWSNACTGTGPCTVEMSSARAVSAAYKATIANITVEVSGTGSVNFNGTNCTTTCKKTLPLDSEINLSATATGDNEFVSYTAPCGASSTCKTTATGTKTIRATFKAKQKQTLTVKIEGYAHELYKVTLKTPAKAETCPGANRTCTFSFVTDTEVELTGVASGGDYFHYWSGACQAAYQYKNPCYLKMTGPLTTTAVFGRVN</sequence>
<dbReference type="InterPro" id="IPR044060">
    <property type="entry name" value="Bacterial_rp_domain"/>
</dbReference>
<dbReference type="InterPro" id="IPR013783">
    <property type="entry name" value="Ig-like_fold"/>
</dbReference>
<keyword evidence="4" id="KW-1185">Reference proteome</keyword>
<evidence type="ECO:0000256" key="1">
    <source>
        <dbReference type="SAM" id="MobiDB-lite"/>
    </source>
</evidence>
<dbReference type="SUPFAM" id="SSF49299">
    <property type="entry name" value="PKD domain"/>
    <property type="match status" value="1"/>
</dbReference>
<comment type="caution">
    <text evidence="3">The sequence shown here is derived from an EMBL/GenBank/DDBJ whole genome shotgun (WGS) entry which is preliminary data.</text>
</comment>
<dbReference type="EMBL" id="JAJVCN010000002">
    <property type="protein sequence ID" value="MCE7005673.1"/>
    <property type="molecule type" value="Genomic_DNA"/>
</dbReference>
<protein>
    <submittedName>
        <fullName evidence="3">PKD domain-containing protein</fullName>
    </submittedName>
</protein>
<evidence type="ECO:0000313" key="4">
    <source>
        <dbReference type="Proteomes" id="UP001521150"/>
    </source>
</evidence>
<dbReference type="SUPFAM" id="SSF50969">
    <property type="entry name" value="YVTN repeat-like/Quinoprotein amine dehydrogenase"/>
    <property type="match status" value="1"/>
</dbReference>